<keyword evidence="1" id="KW-0732">Signal</keyword>
<sequence>MPAKKIAMTVALSALATTLIGAPAAPAAAGAAPAVAVPAASAAAHDAGVQTLHYVCANTLWLRTQPGGNVYIGQLVYGDYVDYQYSITGWSYVYAYRFQRYGWIQSGWLDPC</sequence>
<name>A0A562IGM0_MICOL</name>
<reference evidence="2 3" key="1">
    <citation type="submission" date="2019-07" db="EMBL/GenBank/DDBJ databases">
        <title>R&amp;d 2014.</title>
        <authorList>
            <person name="Klenk H.-P."/>
        </authorList>
    </citation>
    <scope>NUCLEOTIDE SEQUENCE [LARGE SCALE GENOMIC DNA]</scope>
    <source>
        <strain evidence="2 3">DSM 43868</strain>
    </source>
</reference>
<protein>
    <recommendedName>
        <fullName evidence="4">SH3 domain-containing protein</fullName>
    </recommendedName>
</protein>
<evidence type="ECO:0008006" key="4">
    <source>
        <dbReference type="Google" id="ProtNLM"/>
    </source>
</evidence>
<feature type="signal peptide" evidence="1">
    <location>
        <begin position="1"/>
        <end position="27"/>
    </location>
</feature>
<evidence type="ECO:0000313" key="2">
    <source>
        <dbReference type="EMBL" id="TWH70171.1"/>
    </source>
</evidence>
<comment type="caution">
    <text evidence="2">The sequence shown here is derived from an EMBL/GenBank/DDBJ whole genome shotgun (WGS) entry which is preliminary data.</text>
</comment>
<feature type="chain" id="PRO_5022070915" description="SH3 domain-containing protein" evidence="1">
    <location>
        <begin position="28"/>
        <end position="112"/>
    </location>
</feature>
<keyword evidence="3" id="KW-1185">Reference proteome</keyword>
<accession>A0A562IGM0</accession>
<dbReference type="Proteomes" id="UP000319825">
    <property type="component" value="Unassembled WGS sequence"/>
</dbReference>
<evidence type="ECO:0000313" key="3">
    <source>
        <dbReference type="Proteomes" id="UP000319825"/>
    </source>
</evidence>
<proteinExistence type="predicted"/>
<gene>
    <name evidence="2" type="ORF">JD77_05192</name>
</gene>
<evidence type="ECO:0000256" key="1">
    <source>
        <dbReference type="SAM" id="SignalP"/>
    </source>
</evidence>
<dbReference type="AlphaFoldDB" id="A0A562IGM0"/>
<organism evidence="2 3">
    <name type="scientific">Micromonospora olivasterospora</name>
    <dbReference type="NCBI Taxonomy" id="1880"/>
    <lineage>
        <taxon>Bacteria</taxon>
        <taxon>Bacillati</taxon>
        <taxon>Actinomycetota</taxon>
        <taxon>Actinomycetes</taxon>
        <taxon>Micromonosporales</taxon>
        <taxon>Micromonosporaceae</taxon>
        <taxon>Micromonospora</taxon>
    </lineage>
</organism>
<dbReference type="OrthoDB" id="3699052at2"/>
<dbReference type="RefSeq" id="WP_145776525.1">
    <property type="nucleotide sequence ID" value="NZ_BAAATQ010000268.1"/>
</dbReference>
<dbReference type="EMBL" id="VLKE01000001">
    <property type="protein sequence ID" value="TWH70171.1"/>
    <property type="molecule type" value="Genomic_DNA"/>
</dbReference>